<dbReference type="STRING" id="87541.AWM71_02915"/>
<comment type="caution">
    <text evidence="7">The sequence shown here is derived from an EMBL/GenBank/DDBJ whole genome shotgun (WGS) entry which is preliminary data.</text>
</comment>
<feature type="transmembrane region" description="Helical" evidence="6">
    <location>
        <begin position="248"/>
        <end position="272"/>
    </location>
</feature>
<dbReference type="GO" id="GO:0015658">
    <property type="term" value="F:branched-chain amino acid transmembrane transporter activity"/>
    <property type="evidence" value="ECO:0007669"/>
    <property type="project" value="InterPro"/>
</dbReference>
<evidence type="ECO:0000256" key="6">
    <source>
        <dbReference type="SAM" id="Phobius"/>
    </source>
</evidence>
<accession>A0A109RC88</accession>
<keyword evidence="3 6" id="KW-0812">Transmembrane</keyword>
<feature type="transmembrane region" description="Helical" evidence="6">
    <location>
        <begin position="214"/>
        <end position="236"/>
    </location>
</feature>
<evidence type="ECO:0000313" key="10">
    <source>
        <dbReference type="Proteomes" id="UP000234775"/>
    </source>
</evidence>
<dbReference type="AlphaFoldDB" id="A0A109RC88"/>
<keyword evidence="4 6" id="KW-1133">Transmembrane helix</keyword>
<dbReference type="EMBL" id="PKGZ01000001">
    <property type="protein sequence ID" value="PKY91947.1"/>
    <property type="molecule type" value="Genomic_DNA"/>
</dbReference>
<feature type="transmembrane region" description="Helical" evidence="6">
    <location>
        <begin position="162"/>
        <end position="184"/>
    </location>
</feature>
<evidence type="ECO:0000256" key="4">
    <source>
        <dbReference type="ARBA" id="ARBA00022989"/>
    </source>
</evidence>
<dbReference type="OrthoDB" id="9789927at2"/>
<feature type="transmembrane region" description="Helical" evidence="6">
    <location>
        <begin position="20"/>
        <end position="40"/>
    </location>
</feature>
<dbReference type="PANTHER" id="PTHR30482:SF10">
    <property type="entry name" value="HIGH-AFFINITY BRANCHED-CHAIN AMINO ACID TRANSPORT PROTEIN BRAE"/>
    <property type="match status" value="1"/>
</dbReference>
<evidence type="ECO:0000256" key="5">
    <source>
        <dbReference type="ARBA" id="ARBA00023136"/>
    </source>
</evidence>
<dbReference type="CDD" id="cd06581">
    <property type="entry name" value="TM_PBP1_LivM_like"/>
    <property type="match status" value="1"/>
</dbReference>
<dbReference type="RefSeq" id="WP_060776582.1">
    <property type="nucleotide sequence ID" value="NZ_CP014159.1"/>
</dbReference>
<name>A0A109RC88_9LACT</name>
<comment type="subcellular location">
    <subcellularLocation>
        <location evidence="1">Cell membrane</location>
        <topology evidence="1">Multi-pass membrane protein</topology>
    </subcellularLocation>
</comment>
<organism evidence="7 9">
    <name type="scientific">Aerococcus christensenii</name>
    <dbReference type="NCBI Taxonomy" id="87541"/>
    <lineage>
        <taxon>Bacteria</taxon>
        <taxon>Bacillati</taxon>
        <taxon>Bacillota</taxon>
        <taxon>Bacilli</taxon>
        <taxon>Lactobacillales</taxon>
        <taxon>Aerococcaceae</taxon>
        <taxon>Aerococcus</taxon>
    </lineage>
</organism>
<feature type="transmembrane region" description="Helical" evidence="6">
    <location>
        <begin position="128"/>
        <end position="150"/>
    </location>
</feature>
<dbReference type="Proteomes" id="UP000070422">
    <property type="component" value="Unassembled WGS sequence"/>
</dbReference>
<keyword evidence="2" id="KW-1003">Cell membrane</keyword>
<sequence>MFKSENSWSKAFFTKPTLSWIGVIVAVFIGVMITYLAGLVTAYTQNIMMNIAINIILSVGLNLVVGYAGQFSLGHAGFMAIGAYSAAIVTQKVTDPMGFWAGLLVGILLTAVIALIVGLPTLRLRGDYLAIATLGVSEIIRITIMNLDITNGAAGISGIPRSVTWITMYVFVVLTTLLVVNYIYSSPGRATIAIREDEIAAESVGIHTTRYKTIAFVLGAVTASIAGTLYACYFGVINPTQFTFQKSIDILVIVVFGGIGSISGSFVASILLGLLNTFLAPFGQLRTIIYALALVLIMIFKPSGLMGEFEVRFGQFFNQPKIFSKEKVKEGEGE</sequence>
<feature type="transmembrane region" description="Helical" evidence="6">
    <location>
        <begin position="47"/>
        <end position="67"/>
    </location>
</feature>
<dbReference type="GO" id="GO:0005886">
    <property type="term" value="C:plasma membrane"/>
    <property type="evidence" value="ECO:0007669"/>
    <property type="project" value="UniProtKB-SubCell"/>
</dbReference>
<dbReference type="PANTHER" id="PTHR30482">
    <property type="entry name" value="HIGH-AFFINITY BRANCHED-CHAIN AMINO ACID TRANSPORT SYSTEM PERMEASE"/>
    <property type="match status" value="1"/>
</dbReference>
<dbReference type="EMBL" id="LSCQ01000046">
    <property type="protein sequence ID" value="KXB36201.1"/>
    <property type="molecule type" value="Genomic_DNA"/>
</dbReference>
<keyword evidence="5 6" id="KW-0472">Membrane</keyword>
<protein>
    <submittedName>
        <fullName evidence="8">Branched-chain amino acid ABC transporter permease</fullName>
    </submittedName>
    <submittedName>
        <fullName evidence="7">Branched-chain amino acid ABC transporter, permease protein</fullName>
    </submittedName>
</protein>
<reference evidence="7 9" key="1">
    <citation type="submission" date="2016-01" db="EMBL/GenBank/DDBJ databases">
        <authorList>
            <person name="Oliw E.H."/>
        </authorList>
    </citation>
    <scope>NUCLEOTIDE SEQUENCE [LARGE SCALE GENOMIC DNA]</scope>
    <source>
        <strain evidence="7 9">KA00635</strain>
    </source>
</reference>
<keyword evidence="10" id="KW-1185">Reference proteome</keyword>
<gene>
    <name evidence="8" type="ORF">CYJ27_00440</name>
    <name evidence="7" type="ORF">HMPREF3187_00974</name>
</gene>
<evidence type="ECO:0000313" key="7">
    <source>
        <dbReference type="EMBL" id="KXB36201.1"/>
    </source>
</evidence>
<evidence type="ECO:0000256" key="3">
    <source>
        <dbReference type="ARBA" id="ARBA00022692"/>
    </source>
</evidence>
<proteinExistence type="predicted"/>
<dbReference type="PATRIC" id="fig|87541.4.peg.965"/>
<evidence type="ECO:0000256" key="2">
    <source>
        <dbReference type="ARBA" id="ARBA00022475"/>
    </source>
</evidence>
<evidence type="ECO:0000256" key="1">
    <source>
        <dbReference type="ARBA" id="ARBA00004651"/>
    </source>
</evidence>
<feature type="transmembrane region" description="Helical" evidence="6">
    <location>
        <begin position="278"/>
        <end position="300"/>
    </location>
</feature>
<dbReference type="InterPro" id="IPR043428">
    <property type="entry name" value="LivM-like"/>
</dbReference>
<dbReference type="InterPro" id="IPR001851">
    <property type="entry name" value="ABC_transp_permease"/>
</dbReference>
<feature type="transmembrane region" description="Helical" evidence="6">
    <location>
        <begin position="97"/>
        <end position="122"/>
    </location>
</feature>
<dbReference type="Proteomes" id="UP000234775">
    <property type="component" value="Unassembled WGS sequence"/>
</dbReference>
<evidence type="ECO:0000313" key="9">
    <source>
        <dbReference type="Proteomes" id="UP000070422"/>
    </source>
</evidence>
<dbReference type="Pfam" id="PF02653">
    <property type="entry name" value="BPD_transp_2"/>
    <property type="match status" value="1"/>
</dbReference>
<evidence type="ECO:0000313" key="8">
    <source>
        <dbReference type="EMBL" id="PKY91947.1"/>
    </source>
</evidence>
<dbReference type="KEGG" id="acg:AWM71_02915"/>
<reference evidence="8 10" key="2">
    <citation type="submission" date="2017-12" db="EMBL/GenBank/DDBJ databases">
        <title>Phylogenetic diversity of female urinary microbiome.</title>
        <authorList>
            <person name="Thomas-White K."/>
            <person name="Wolfe A.J."/>
        </authorList>
    </citation>
    <scope>NUCLEOTIDE SEQUENCE [LARGE SCALE GENOMIC DNA]</scope>
    <source>
        <strain evidence="8 10">UMB0844</strain>
    </source>
</reference>